<keyword evidence="3" id="KW-1185">Reference proteome</keyword>
<evidence type="ECO:0008006" key="4">
    <source>
        <dbReference type="Google" id="ProtNLM"/>
    </source>
</evidence>
<feature type="chain" id="PRO_5046801802" description="DUF2946 domain-containing protein" evidence="1">
    <location>
        <begin position="29"/>
        <end position="141"/>
    </location>
</feature>
<evidence type="ECO:0000313" key="3">
    <source>
        <dbReference type="Proteomes" id="UP001233264"/>
    </source>
</evidence>
<dbReference type="InterPro" id="IPR021333">
    <property type="entry name" value="DUF2946"/>
</dbReference>
<dbReference type="Proteomes" id="UP001233264">
    <property type="component" value="Plasmid pSkuCCBAU71714a"/>
</dbReference>
<name>A0ABY8THL4_9HYPH</name>
<gene>
    <name evidence="2" type="ORF">PZL22_006075</name>
</gene>
<proteinExistence type="predicted"/>
<dbReference type="RefSeq" id="WP_234836935.1">
    <property type="nucleotide sequence ID" value="NZ_CP120366.1"/>
</dbReference>
<feature type="signal peptide" evidence="1">
    <location>
        <begin position="1"/>
        <end position="28"/>
    </location>
</feature>
<keyword evidence="2" id="KW-0614">Plasmid</keyword>
<evidence type="ECO:0000313" key="2">
    <source>
        <dbReference type="EMBL" id="WHS95890.1"/>
    </source>
</evidence>
<geneLocation type="plasmid" evidence="2 3">
    <name>pSkuCCBAU71714a</name>
</geneLocation>
<sequence>MARQRTGLSRRLALVAACMLVLQSVVHAFAGQAPDILPFDAFGNPFCVTGASHSDTGHRGGDHDKLPECCILGCGMSSALPAAPSGGTSLIVTPRSSGAVLPPYCEVFIRRSDHEPGSARAPPPIPDRVVRVIARQYHTAT</sequence>
<accession>A0ABY8THL4</accession>
<reference evidence="2 3" key="1">
    <citation type="submission" date="2023-03" db="EMBL/GenBank/DDBJ databases">
        <authorList>
            <person name="Menendez E."/>
            <person name="Kaur S."/>
            <person name="Flores-Felix J.D."/>
            <person name="diCenzo G.C."/>
            <person name="Peix A."/>
            <person name="Velazquez E."/>
        </authorList>
    </citation>
    <scope>NUCLEOTIDE SEQUENCE [LARGE SCALE GENOMIC DNA]</scope>
    <source>
        <strain evidence="2 3">CCBAU 71714</strain>
        <plasmid evidence="2 3">pSkuCCBAU71714a</plasmid>
    </source>
</reference>
<dbReference type="Pfam" id="PF11162">
    <property type="entry name" value="DUF2946"/>
    <property type="match status" value="1"/>
</dbReference>
<organism evidence="2 3">
    <name type="scientific">Sinorhizobium kummerowiae</name>
    <dbReference type="NCBI Taxonomy" id="158892"/>
    <lineage>
        <taxon>Bacteria</taxon>
        <taxon>Pseudomonadati</taxon>
        <taxon>Pseudomonadota</taxon>
        <taxon>Alphaproteobacteria</taxon>
        <taxon>Hyphomicrobiales</taxon>
        <taxon>Rhizobiaceae</taxon>
        <taxon>Sinorhizobium/Ensifer group</taxon>
        <taxon>Sinorhizobium</taxon>
    </lineage>
</organism>
<protein>
    <recommendedName>
        <fullName evidence="4">DUF2946 domain-containing protein</fullName>
    </recommendedName>
</protein>
<dbReference type="EMBL" id="CP120366">
    <property type="protein sequence ID" value="WHS95890.1"/>
    <property type="molecule type" value="Genomic_DNA"/>
</dbReference>
<keyword evidence="1" id="KW-0732">Signal</keyword>
<evidence type="ECO:0000256" key="1">
    <source>
        <dbReference type="SAM" id="SignalP"/>
    </source>
</evidence>